<keyword evidence="12" id="KW-0472">Membrane</keyword>
<dbReference type="Proteomes" id="UP000034536">
    <property type="component" value="Unassembled WGS sequence"/>
</dbReference>
<dbReference type="GO" id="GO:0070403">
    <property type="term" value="F:NAD+ binding"/>
    <property type="evidence" value="ECO:0007669"/>
    <property type="project" value="InterPro"/>
</dbReference>
<evidence type="ECO:0000256" key="8">
    <source>
        <dbReference type="ARBA" id="ARBA00022968"/>
    </source>
</evidence>
<evidence type="ECO:0000256" key="14">
    <source>
        <dbReference type="ARBA" id="ARBA00023239"/>
    </source>
</evidence>
<evidence type="ECO:0000259" key="15">
    <source>
        <dbReference type="Pfam" id="PF16363"/>
    </source>
</evidence>
<reference evidence="16 17" key="1">
    <citation type="journal article" date="2015" name="Nature">
        <title>rRNA introns, odd ribosomes, and small enigmatic genomes across a large radiation of phyla.</title>
        <authorList>
            <person name="Brown C.T."/>
            <person name="Hug L.A."/>
            <person name="Thomas B.C."/>
            <person name="Sharon I."/>
            <person name="Castelle C.J."/>
            <person name="Singh A."/>
            <person name="Wilkins M.J."/>
            <person name="Williams K.H."/>
            <person name="Banfield J.F."/>
        </authorList>
    </citation>
    <scope>NUCLEOTIDE SEQUENCE [LARGE SCALE GENOMIC DNA]</scope>
</reference>
<evidence type="ECO:0000256" key="5">
    <source>
        <dbReference type="ARBA" id="ARBA00012290"/>
    </source>
</evidence>
<comment type="caution">
    <text evidence="16">The sequence shown here is derived from an EMBL/GenBank/DDBJ whole genome shotgun (WGS) entry which is preliminary data.</text>
</comment>
<evidence type="ECO:0000256" key="6">
    <source>
        <dbReference type="ARBA" id="ARBA00022692"/>
    </source>
</evidence>
<evidence type="ECO:0000313" key="17">
    <source>
        <dbReference type="Proteomes" id="UP000034536"/>
    </source>
</evidence>
<organism evidence="16 17">
    <name type="scientific">Candidatus Roizmanbacteria bacterium GW2011_GWA2_35_8</name>
    <dbReference type="NCBI Taxonomy" id="1618479"/>
    <lineage>
        <taxon>Bacteria</taxon>
        <taxon>Candidatus Roizmaniibacteriota</taxon>
    </lineage>
</organism>
<evidence type="ECO:0000256" key="12">
    <source>
        <dbReference type="ARBA" id="ARBA00023136"/>
    </source>
</evidence>
<keyword evidence="8" id="KW-0735">Signal-anchor</keyword>
<dbReference type="InterPro" id="IPR036291">
    <property type="entry name" value="NAD(P)-bd_dom_sf"/>
</dbReference>
<evidence type="ECO:0000256" key="4">
    <source>
        <dbReference type="ARBA" id="ARBA00007505"/>
    </source>
</evidence>
<dbReference type="InterPro" id="IPR044516">
    <property type="entry name" value="UXS-like"/>
</dbReference>
<dbReference type="GO" id="GO:0042732">
    <property type="term" value="P:D-xylose metabolic process"/>
    <property type="evidence" value="ECO:0007669"/>
    <property type="project" value="InterPro"/>
</dbReference>
<comment type="pathway">
    <text evidence="3">Nucleotide-sugar biosynthesis; UDP-alpha-D-xylose biosynthesis; UDP-alpha-D-xylose from UDP-alpha-D-glucuronate: step 1/1.</text>
</comment>
<evidence type="ECO:0000313" key="16">
    <source>
        <dbReference type="EMBL" id="KKP86357.1"/>
    </source>
</evidence>
<keyword evidence="10" id="KW-0520">NAD</keyword>
<evidence type="ECO:0000256" key="7">
    <source>
        <dbReference type="ARBA" id="ARBA00022793"/>
    </source>
</evidence>
<evidence type="ECO:0000256" key="9">
    <source>
        <dbReference type="ARBA" id="ARBA00022989"/>
    </source>
</evidence>
<evidence type="ECO:0000256" key="10">
    <source>
        <dbReference type="ARBA" id="ARBA00023027"/>
    </source>
</evidence>
<dbReference type="SUPFAM" id="SSF51735">
    <property type="entry name" value="NAD(P)-binding Rossmann-fold domains"/>
    <property type="match status" value="1"/>
</dbReference>
<accession>A0A0G0G3L3</accession>
<dbReference type="PANTHER" id="PTHR43078">
    <property type="entry name" value="UDP-GLUCURONIC ACID DECARBOXYLASE-RELATED"/>
    <property type="match status" value="1"/>
</dbReference>
<comment type="subcellular location">
    <subcellularLocation>
        <location evidence="2">Golgi apparatus</location>
        <location evidence="2">Golgi stack membrane</location>
        <topology evidence="2">Single-pass type II membrane protein</topology>
    </subcellularLocation>
</comment>
<dbReference type="Pfam" id="PF16363">
    <property type="entry name" value="GDP_Man_Dehyd"/>
    <property type="match status" value="1"/>
</dbReference>
<dbReference type="FunFam" id="3.40.50.720:FF:000065">
    <property type="entry name" value="UDP-glucuronic acid decarboxylase 1"/>
    <property type="match status" value="1"/>
</dbReference>
<evidence type="ECO:0000256" key="11">
    <source>
        <dbReference type="ARBA" id="ARBA00023034"/>
    </source>
</evidence>
<dbReference type="UniPathway" id="UPA00796">
    <property type="reaction ID" value="UER00771"/>
</dbReference>
<dbReference type="InterPro" id="IPR016040">
    <property type="entry name" value="NAD(P)-bd_dom"/>
</dbReference>
<dbReference type="GO" id="GO:0005737">
    <property type="term" value="C:cytoplasm"/>
    <property type="evidence" value="ECO:0007669"/>
    <property type="project" value="TreeGrafter"/>
</dbReference>
<feature type="domain" description="NAD(P)-binding" evidence="15">
    <location>
        <begin position="10"/>
        <end position="310"/>
    </location>
</feature>
<dbReference type="AlphaFoldDB" id="A0A0G0G3L3"/>
<dbReference type="EC" id="4.1.1.35" evidence="5"/>
<name>A0A0G0G3L3_9BACT</name>
<dbReference type="PANTHER" id="PTHR43078:SF6">
    <property type="entry name" value="UDP-GLUCURONIC ACID DECARBOXYLASE 1"/>
    <property type="match status" value="1"/>
</dbReference>
<dbReference type="GO" id="GO:0033320">
    <property type="term" value="P:UDP-D-xylose biosynthetic process"/>
    <property type="evidence" value="ECO:0007669"/>
    <property type="project" value="UniProtKB-UniPathway"/>
</dbReference>
<keyword evidence="11" id="KW-0333">Golgi apparatus</keyword>
<protein>
    <recommendedName>
        <fullName evidence="5">UDP-glucuronate decarboxylase</fullName>
        <ecNumber evidence="5">4.1.1.35</ecNumber>
    </recommendedName>
</protein>
<keyword evidence="6" id="KW-0812">Transmembrane</keyword>
<dbReference type="EMBL" id="LBQX01000025">
    <property type="protein sequence ID" value="KKP86357.1"/>
    <property type="molecule type" value="Genomic_DNA"/>
</dbReference>
<evidence type="ECO:0000256" key="13">
    <source>
        <dbReference type="ARBA" id="ARBA00023180"/>
    </source>
</evidence>
<sequence length="318" mass="35731">MTKKQNMKILITGGAGFIGSHLSRSFSKKGDEVTVIDNLITGDKKNIDDLLSNKAFRFYKEDLLTFDFSKLSCFDLVYDLASPASPAVFEKMALEILKVNSLGLFRLLDFFIGSKSKKMVFASTSEVYGDPLKHPQKETYFGNVNSFGPRSCYDEGKRFAEAIIYSYIKKYNSDIRIARIFNTYGPFMNKADGRVISNFINQALDNRPLTVYGDGSQTRSCCYITDMIDGLSALGTLDGIEGEVVNIGNPEERSVLEIAELIKNMTKSNSEIKFMSIGRDDPKKRRPDISKAKKILGWEPKIPLGKGLEKTIEYFKNI</sequence>
<dbReference type="PATRIC" id="fig|1618479.3.peg.410"/>
<evidence type="ECO:0000256" key="3">
    <source>
        <dbReference type="ARBA" id="ARBA00005100"/>
    </source>
</evidence>
<evidence type="ECO:0000256" key="1">
    <source>
        <dbReference type="ARBA" id="ARBA00001911"/>
    </source>
</evidence>
<keyword evidence="13" id="KW-0325">Glycoprotein</keyword>
<comment type="similarity">
    <text evidence="4">Belongs to the NAD(P)-dependent epimerase/dehydratase family. UDP-glucuronic acid decarboxylase subfamily.</text>
</comment>
<dbReference type="Gene3D" id="3.40.50.720">
    <property type="entry name" value="NAD(P)-binding Rossmann-like Domain"/>
    <property type="match status" value="1"/>
</dbReference>
<keyword evidence="7" id="KW-0210">Decarboxylase</keyword>
<dbReference type="GO" id="GO:0048040">
    <property type="term" value="F:UDP-glucuronate decarboxylase activity"/>
    <property type="evidence" value="ECO:0007669"/>
    <property type="project" value="UniProtKB-EC"/>
</dbReference>
<evidence type="ECO:0000256" key="2">
    <source>
        <dbReference type="ARBA" id="ARBA00004447"/>
    </source>
</evidence>
<keyword evidence="9" id="KW-1133">Transmembrane helix</keyword>
<comment type="cofactor">
    <cofactor evidence="1">
        <name>NAD(+)</name>
        <dbReference type="ChEBI" id="CHEBI:57540"/>
    </cofactor>
</comment>
<gene>
    <name evidence="16" type="ORF">UR89_C0025G0003</name>
</gene>
<proteinExistence type="inferred from homology"/>
<keyword evidence="14" id="KW-0456">Lyase</keyword>